<dbReference type="RefSeq" id="WP_320286175.1">
    <property type="nucleotide sequence ID" value="NZ_JAVIIW010000004.1"/>
</dbReference>
<protein>
    <submittedName>
        <fullName evidence="1">DUF1697 domain-containing protein</fullName>
    </submittedName>
</protein>
<evidence type="ECO:0000313" key="2">
    <source>
        <dbReference type="Proteomes" id="UP001287059"/>
    </source>
</evidence>
<gene>
    <name evidence="1" type="ORF">RFN28_04480</name>
</gene>
<comment type="caution">
    <text evidence="1">The sequence shown here is derived from an EMBL/GenBank/DDBJ whole genome shotgun (WGS) entry which is preliminary data.</text>
</comment>
<proteinExistence type="predicted"/>
<dbReference type="PANTHER" id="PTHR36439:SF1">
    <property type="entry name" value="DUF1697 DOMAIN-CONTAINING PROTEIN"/>
    <property type="match status" value="1"/>
</dbReference>
<organism evidence="1 2">
    <name type="scientific">Mesorhizobium album</name>
    <dbReference type="NCBI Taxonomy" id="3072314"/>
    <lineage>
        <taxon>Bacteria</taxon>
        <taxon>Pseudomonadati</taxon>
        <taxon>Pseudomonadota</taxon>
        <taxon>Alphaproteobacteria</taxon>
        <taxon>Hyphomicrobiales</taxon>
        <taxon>Phyllobacteriaceae</taxon>
        <taxon>Mesorhizobium</taxon>
    </lineage>
</organism>
<dbReference type="InterPro" id="IPR012545">
    <property type="entry name" value="DUF1697"/>
</dbReference>
<dbReference type="PANTHER" id="PTHR36439">
    <property type="entry name" value="BLL4334 PROTEIN"/>
    <property type="match status" value="1"/>
</dbReference>
<keyword evidence="2" id="KW-1185">Reference proteome</keyword>
<dbReference type="Pfam" id="PF08002">
    <property type="entry name" value="DUF1697"/>
    <property type="match status" value="1"/>
</dbReference>
<dbReference type="Gene3D" id="3.30.70.1280">
    <property type="entry name" value="SP0830-like domains"/>
    <property type="match status" value="1"/>
</dbReference>
<reference evidence="1 2" key="1">
    <citation type="submission" date="2023-08" db="EMBL/GenBank/DDBJ databases">
        <title>Implementing the SeqCode for naming new Mesorhizobium species isolated from Vachellia karroo root nodules.</title>
        <authorList>
            <person name="Van Lill M."/>
        </authorList>
    </citation>
    <scope>NUCLEOTIDE SEQUENCE [LARGE SCALE GENOMIC DNA]</scope>
    <source>
        <strain evidence="1 2">VK24D</strain>
    </source>
</reference>
<evidence type="ECO:0000313" key="1">
    <source>
        <dbReference type="EMBL" id="MDX8477736.1"/>
    </source>
</evidence>
<name>A0ABU4XSP4_9HYPH</name>
<dbReference type="PIRSF" id="PIRSF008502">
    <property type="entry name" value="UCP008502"/>
    <property type="match status" value="1"/>
</dbReference>
<dbReference type="Proteomes" id="UP001287059">
    <property type="component" value="Unassembled WGS sequence"/>
</dbReference>
<accession>A0ABU4XSP4</accession>
<sequence length="181" mass="19977">MQTYVALLYSIILGEGRRVVMSDLKAMAEGLGLTNVRTLVATGNLVFEARTAEVSDLEQRLEMAFEKSFGRHVDIIVRSADDWLKLAAGNPFPDESAEAGDQVAVRVMRRPAPEEAVAALSAYTAEDEKVVWVGGDIWIVFSRERPSSRLLAAANHKRMGIGTSRNWNTVRKLAEMVGSRQ</sequence>
<dbReference type="EMBL" id="JAVIIW010000004">
    <property type="protein sequence ID" value="MDX8477736.1"/>
    <property type="molecule type" value="Genomic_DNA"/>
</dbReference>
<dbReference type="SUPFAM" id="SSF160379">
    <property type="entry name" value="SP0830-like"/>
    <property type="match status" value="1"/>
</dbReference>